<dbReference type="InterPro" id="IPR001087">
    <property type="entry name" value="GDSL"/>
</dbReference>
<organism evidence="9 10">
    <name type="scientific">Erythranthe guttata</name>
    <name type="common">Yellow monkey flower</name>
    <name type="synonym">Mimulus guttatus</name>
    <dbReference type="NCBI Taxonomy" id="4155"/>
    <lineage>
        <taxon>Eukaryota</taxon>
        <taxon>Viridiplantae</taxon>
        <taxon>Streptophyta</taxon>
        <taxon>Embryophyta</taxon>
        <taxon>Tracheophyta</taxon>
        <taxon>Spermatophyta</taxon>
        <taxon>Magnoliopsida</taxon>
        <taxon>eudicotyledons</taxon>
        <taxon>Gunneridae</taxon>
        <taxon>Pentapetalae</taxon>
        <taxon>asterids</taxon>
        <taxon>lamiids</taxon>
        <taxon>Lamiales</taxon>
        <taxon>Phrymaceae</taxon>
        <taxon>Erythranthe</taxon>
    </lineage>
</organism>
<accession>A0A022QLI6</accession>
<dbReference type="InterPro" id="IPR035669">
    <property type="entry name" value="SGNH_plant_lipase-like"/>
</dbReference>
<evidence type="ECO:0000256" key="1">
    <source>
        <dbReference type="ARBA" id="ARBA00004613"/>
    </source>
</evidence>
<dbReference type="Pfam" id="PF00657">
    <property type="entry name" value="Lipase_GDSL"/>
    <property type="match status" value="1"/>
</dbReference>
<dbReference type="GO" id="GO:0016042">
    <property type="term" value="P:lipid catabolic process"/>
    <property type="evidence" value="ECO:0007669"/>
    <property type="project" value="UniProtKB-KW"/>
</dbReference>
<evidence type="ECO:0000313" key="9">
    <source>
        <dbReference type="EMBL" id="EYU28138.1"/>
    </source>
</evidence>
<evidence type="ECO:0000256" key="7">
    <source>
        <dbReference type="ARBA" id="ARBA00023098"/>
    </source>
</evidence>
<proteinExistence type="inferred from homology"/>
<dbReference type="GO" id="GO:0016788">
    <property type="term" value="F:hydrolase activity, acting on ester bonds"/>
    <property type="evidence" value="ECO:0007669"/>
    <property type="project" value="InterPro"/>
</dbReference>
<dbReference type="Gene3D" id="3.40.50.1110">
    <property type="entry name" value="SGNH hydrolase"/>
    <property type="match status" value="1"/>
</dbReference>
<dbReference type="SUPFAM" id="SSF52266">
    <property type="entry name" value="SGNH hydrolase"/>
    <property type="match status" value="1"/>
</dbReference>
<dbReference type="GO" id="GO:0005576">
    <property type="term" value="C:extracellular region"/>
    <property type="evidence" value="ECO:0007669"/>
    <property type="project" value="UniProtKB-SubCell"/>
</dbReference>
<dbReference type="EMBL" id="KI631456">
    <property type="protein sequence ID" value="EYU28138.1"/>
    <property type="molecule type" value="Genomic_DNA"/>
</dbReference>
<feature type="signal peptide" evidence="8">
    <location>
        <begin position="1"/>
        <end position="28"/>
    </location>
</feature>
<comment type="similarity">
    <text evidence="2">Belongs to the 'GDSL' lipolytic enzyme family.</text>
</comment>
<keyword evidence="3" id="KW-0964">Secreted</keyword>
<keyword evidence="6" id="KW-0442">Lipid degradation</keyword>
<feature type="chain" id="PRO_5001504313" evidence="8">
    <location>
        <begin position="29"/>
        <end position="364"/>
    </location>
</feature>
<dbReference type="InterPro" id="IPR036514">
    <property type="entry name" value="SGNH_hydro_sf"/>
</dbReference>
<evidence type="ECO:0000256" key="8">
    <source>
        <dbReference type="SAM" id="SignalP"/>
    </source>
</evidence>
<dbReference type="CDD" id="cd01837">
    <property type="entry name" value="SGNH_plant_lipase_like"/>
    <property type="match status" value="1"/>
</dbReference>
<gene>
    <name evidence="9" type="ORF">MIMGU_mgv1a008735mg</name>
</gene>
<dbReference type="PANTHER" id="PTHR45650:SF9">
    <property type="entry name" value="SGNH HYDROLASE-TYPE ESTERASE DOMAIN-CONTAINING PROTEIN"/>
    <property type="match status" value="1"/>
</dbReference>
<name>A0A022QLI6_ERYGU</name>
<keyword evidence="10" id="KW-1185">Reference proteome</keyword>
<evidence type="ECO:0000256" key="2">
    <source>
        <dbReference type="ARBA" id="ARBA00008668"/>
    </source>
</evidence>
<dbReference type="Proteomes" id="UP000030748">
    <property type="component" value="Unassembled WGS sequence"/>
</dbReference>
<dbReference type="InterPro" id="IPR051238">
    <property type="entry name" value="GDSL_esterase/lipase"/>
</dbReference>
<evidence type="ECO:0000256" key="4">
    <source>
        <dbReference type="ARBA" id="ARBA00022729"/>
    </source>
</evidence>
<dbReference type="OrthoDB" id="1683520at2759"/>
<evidence type="ECO:0000256" key="5">
    <source>
        <dbReference type="ARBA" id="ARBA00022801"/>
    </source>
</evidence>
<sequence length="364" mass="39971">MAPTITKWILIAILSILVMKPGIILIQGQQQVPCLFFFGDSQFDNGNNNQLITTAKVNYPPYGIDFPDGPTGRFTNGKNIADFLAQFLGFANPIPPFTTARGSDVLKGVNYASGGAGILDESGILLGGRIPLNQQLINHRTTIGRIRLLLIRNRTITPESYLNKCLYVVNMGSNDYLNNYFLQPISPSRILFTPDRFAANLIQRLTQQLRTLYNSGARKVAVFGLGLLGCTPQELSMFPANASGCVDFINEAAQLFNNRLKPVIDDFNTNSPGAQFIYVNITSISLGDPASIGITVVNAACCVVEARSGQCVRNGIPCSNRNEYAFWDNFHPTELLNLVTASRSFNVLLPEDAYPVDIQRLVLQ</sequence>
<keyword evidence="5" id="KW-0378">Hydrolase</keyword>
<reference evidence="9 10" key="1">
    <citation type="journal article" date="2013" name="Proc. Natl. Acad. Sci. U.S.A.">
        <title>Fine-scale variation in meiotic recombination in Mimulus inferred from population shotgun sequencing.</title>
        <authorList>
            <person name="Hellsten U."/>
            <person name="Wright K.M."/>
            <person name="Jenkins J."/>
            <person name="Shu S."/>
            <person name="Yuan Y."/>
            <person name="Wessler S.R."/>
            <person name="Schmutz J."/>
            <person name="Willis J.H."/>
            <person name="Rokhsar D.S."/>
        </authorList>
    </citation>
    <scope>NUCLEOTIDE SEQUENCE [LARGE SCALE GENOMIC DNA]</scope>
    <source>
        <strain evidence="10">cv. DUN x IM62</strain>
    </source>
</reference>
<dbReference type="AlphaFoldDB" id="A0A022QLI6"/>
<keyword evidence="7" id="KW-0443">Lipid metabolism</keyword>
<evidence type="ECO:0000313" key="10">
    <source>
        <dbReference type="Proteomes" id="UP000030748"/>
    </source>
</evidence>
<dbReference type="KEGG" id="egt:105968592"/>
<evidence type="ECO:0000256" key="6">
    <source>
        <dbReference type="ARBA" id="ARBA00022963"/>
    </source>
</evidence>
<dbReference type="PANTHER" id="PTHR45650">
    <property type="entry name" value="GDSL-LIKE LIPASE/ACYLHYDROLASE-RELATED"/>
    <property type="match status" value="1"/>
</dbReference>
<dbReference type="OMA" id="SCCTVKP"/>
<comment type="subcellular location">
    <subcellularLocation>
        <location evidence="1">Secreted</location>
    </subcellularLocation>
</comment>
<dbReference type="eggNOG" id="ENOG502SIKN">
    <property type="taxonomic scope" value="Eukaryota"/>
</dbReference>
<dbReference type="PhylomeDB" id="A0A022QLI6"/>
<keyword evidence="4 8" id="KW-0732">Signal</keyword>
<protein>
    <submittedName>
        <fullName evidence="9">Uncharacterized protein</fullName>
    </submittedName>
</protein>
<evidence type="ECO:0000256" key="3">
    <source>
        <dbReference type="ARBA" id="ARBA00022525"/>
    </source>
</evidence>